<evidence type="ECO:0000256" key="5">
    <source>
        <dbReference type="ARBA" id="ARBA00022553"/>
    </source>
</evidence>
<dbReference type="CDD" id="cd00082">
    <property type="entry name" value="HisKA"/>
    <property type="match status" value="1"/>
</dbReference>
<dbReference type="SUPFAM" id="SSF55874">
    <property type="entry name" value="ATPase domain of HSP90 chaperone/DNA topoisomerase II/histidine kinase"/>
    <property type="match status" value="1"/>
</dbReference>
<accession>A0ABR4XQ11</accession>
<keyword evidence="12" id="KW-0902">Two-component regulatory system</keyword>
<evidence type="ECO:0000313" key="17">
    <source>
        <dbReference type="EMBL" id="KGO31556.1"/>
    </source>
</evidence>
<evidence type="ECO:0000313" key="18">
    <source>
        <dbReference type="Proteomes" id="UP000030023"/>
    </source>
</evidence>
<name>A0ABR4XQ11_9LACO</name>
<evidence type="ECO:0000256" key="13">
    <source>
        <dbReference type="ARBA" id="ARBA00023136"/>
    </source>
</evidence>
<evidence type="ECO:0000256" key="10">
    <source>
        <dbReference type="ARBA" id="ARBA00022840"/>
    </source>
</evidence>
<evidence type="ECO:0000256" key="4">
    <source>
        <dbReference type="ARBA" id="ARBA00022475"/>
    </source>
</evidence>
<dbReference type="InterPro" id="IPR050398">
    <property type="entry name" value="HssS/ArlS-like"/>
</dbReference>
<keyword evidence="18" id="KW-1185">Reference proteome</keyword>
<proteinExistence type="predicted"/>
<feature type="transmembrane region" description="Helical" evidence="15">
    <location>
        <begin position="12"/>
        <end position="37"/>
    </location>
</feature>
<dbReference type="SUPFAM" id="SSF47384">
    <property type="entry name" value="Homodimeric domain of signal transducing histidine kinase"/>
    <property type="match status" value="1"/>
</dbReference>
<dbReference type="SMART" id="SM00388">
    <property type="entry name" value="HisKA"/>
    <property type="match status" value="1"/>
</dbReference>
<feature type="non-terminal residue" evidence="17">
    <location>
        <position position="327"/>
    </location>
</feature>
<dbReference type="Pfam" id="PF00512">
    <property type="entry name" value="HisKA"/>
    <property type="match status" value="1"/>
</dbReference>
<keyword evidence="10" id="KW-0067">ATP-binding</keyword>
<evidence type="ECO:0000256" key="3">
    <source>
        <dbReference type="ARBA" id="ARBA00012438"/>
    </source>
</evidence>
<evidence type="ECO:0000256" key="12">
    <source>
        <dbReference type="ARBA" id="ARBA00023012"/>
    </source>
</evidence>
<organism evidence="17 18">
    <name type="scientific">Oenococcus alcoholitolerans</name>
    <dbReference type="NCBI Taxonomy" id="931074"/>
    <lineage>
        <taxon>Bacteria</taxon>
        <taxon>Bacillati</taxon>
        <taxon>Bacillota</taxon>
        <taxon>Bacilli</taxon>
        <taxon>Lactobacillales</taxon>
        <taxon>Lactobacillaceae</taxon>
        <taxon>Oenococcus</taxon>
    </lineage>
</organism>
<dbReference type="EC" id="2.7.13.3" evidence="3"/>
<keyword evidence="8" id="KW-0547">Nucleotide-binding</keyword>
<feature type="transmembrane region" description="Helical" evidence="15">
    <location>
        <begin position="62"/>
        <end position="83"/>
    </location>
</feature>
<dbReference type="EMBL" id="AXCV01000306">
    <property type="protein sequence ID" value="KGO31556.1"/>
    <property type="molecule type" value="Genomic_DNA"/>
</dbReference>
<keyword evidence="13 15" id="KW-0472">Membrane</keyword>
<gene>
    <name evidence="17" type="ORF">Q757_06525</name>
</gene>
<dbReference type="Gene3D" id="3.30.565.10">
    <property type="entry name" value="Histidine kinase-like ATPase, C-terminal domain"/>
    <property type="match status" value="1"/>
</dbReference>
<evidence type="ECO:0000259" key="16">
    <source>
        <dbReference type="PROSITE" id="PS50109"/>
    </source>
</evidence>
<dbReference type="Proteomes" id="UP000030023">
    <property type="component" value="Unassembled WGS sequence"/>
</dbReference>
<dbReference type="InterPro" id="IPR003594">
    <property type="entry name" value="HATPase_dom"/>
</dbReference>
<dbReference type="InterPro" id="IPR036890">
    <property type="entry name" value="HATPase_C_sf"/>
</dbReference>
<comment type="subcellular location">
    <subcellularLocation>
        <location evidence="2">Cell membrane</location>
        <topology evidence="2">Multi-pass membrane protein</topology>
    </subcellularLocation>
</comment>
<dbReference type="Gene3D" id="1.10.287.130">
    <property type="match status" value="1"/>
</dbReference>
<sequence length="327" mass="37426">MLLKNKEKIHLSIFALAAAFLLLFFAVATIFIFGLMFDSSNINYASRGGFWALFRHLFQRSIPFPFILFIFLVFLAIWLYLFLKEINHIQSELITEELKHINEHGSGQISGLMFNDRLSKELADQIDLLIKSKQELLDEERKNEQKQRELVTNVSHDLRTPLTSIVGYLGLIKDNPQLSPDQIQHHAGTAYAKAQQLVSMVEDLFSYSQTQTHGENLNFQPMELSEFFDQLIVQFELEAKKSNITMSALTNPQQIQIVADPEKLARLFINLINNAFKYGNPGMSFIKMTAVQRDDRVELKVQNDGTQIPRSSLERSLIVFTGLTNPA</sequence>
<keyword evidence="11 15" id="KW-1133">Transmembrane helix</keyword>
<evidence type="ECO:0000256" key="1">
    <source>
        <dbReference type="ARBA" id="ARBA00000085"/>
    </source>
</evidence>
<feature type="coiled-coil region" evidence="14">
    <location>
        <begin position="119"/>
        <end position="149"/>
    </location>
</feature>
<keyword evidence="6" id="KW-0808">Transferase</keyword>
<evidence type="ECO:0000256" key="2">
    <source>
        <dbReference type="ARBA" id="ARBA00004651"/>
    </source>
</evidence>
<keyword evidence="7 15" id="KW-0812">Transmembrane</keyword>
<dbReference type="InterPro" id="IPR003661">
    <property type="entry name" value="HisK_dim/P_dom"/>
</dbReference>
<dbReference type="InterPro" id="IPR005467">
    <property type="entry name" value="His_kinase_dom"/>
</dbReference>
<keyword evidence="4" id="KW-1003">Cell membrane</keyword>
<keyword evidence="14" id="KW-0175">Coiled coil</keyword>
<feature type="domain" description="Histidine kinase" evidence="16">
    <location>
        <begin position="153"/>
        <end position="327"/>
    </location>
</feature>
<comment type="caution">
    <text evidence="17">The sequence shown here is derived from an EMBL/GenBank/DDBJ whole genome shotgun (WGS) entry which is preliminary data.</text>
</comment>
<evidence type="ECO:0000256" key="15">
    <source>
        <dbReference type="SAM" id="Phobius"/>
    </source>
</evidence>
<dbReference type="PANTHER" id="PTHR45528:SF1">
    <property type="entry name" value="SENSOR HISTIDINE KINASE CPXA"/>
    <property type="match status" value="1"/>
</dbReference>
<evidence type="ECO:0000256" key="8">
    <source>
        <dbReference type="ARBA" id="ARBA00022741"/>
    </source>
</evidence>
<protein>
    <recommendedName>
        <fullName evidence="3">histidine kinase</fullName>
        <ecNumber evidence="3">2.7.13.3</ecNumber>
    </recommendedName>
</protein>
<evidence type="ECO:0000256" key="6">
    <source>
        <dbReference type="ARBA" id="ARBA00022679"/>
    </source>
</evidence>
<dbReference type="Pfam" id="PF02518">
    <property type="entry name" value="HATPase_c"/>
    <property type="match status" value="1"/>
</dbReference>
<keyword evidence="9" id="KW-0418">Kinase</keyword>
<keyword evidence="5" id="KW-0597">Phosphoprotein</keyword>
<dbReference type="InterPro" id="IPR036097">
    <property type="entry name" value="HisK_dim/P_sf"/>
</dbReference>
<evidence type="ECO:0000256" key="14">
    <source>
        <dbReference type="SAM" id="Coils"/>
    </source>
</evidence>
<evidence type="ECO:0000256" key="11">
    <source>
        <dbReference type="ARBA" id="ARBA00022989"/>
    </source>
</evidence>
<reference evidence="17 18" key="1">
    <citation type="journal article" date="2014" name="Antonie Van Leeuwenhoek">
        <title>Oenococcus alcoholitolerans sp. nov., a lactic acid bacteria isolated from cachaca and ethanol fermentation processes.</title>
        <authorList>
            <person name="Badotti F."/>
            <person name="Moreira A.P."/>
            <person name="Tonon L.A."/>
            <person name="de Lucena B.T."/>
            <person name="Gomes Fde C."/>
            <person name="Kruger R."/>
            <person name="Thompson C.C."/>
            <person name="de Morais M.A.Jr."/>
            <person name="Rosa C.A."/>
            <person name="Thompson F.L."/>
        </authorList>
    </citation>
    <scope>NUCLEOTIDE SEQUENCE [LARGE SCALE GENOMIC DNA]</scope>
    <source>
        <strain evidence="17 18">UFRJ-M7.2.18</strain>
    </source>
</reference>
<dbReference type="PANTHER" id="PTHR45528">
    <property type="entry name" value="SENSOR HISTIDINE KINASE CPXA"/>
    <property type="match status" value="1"/>
</dbReference>
<dbReference type="PROSITE" id="PS50109">
    <property type="entry name" value="HIS_KIN"/>
    <property type="match status" value="1"/>
</dbReference>
<evidence type="ECO:0000256" key="9">
    <source>
        <dbReference type="ARBA" id="ARBA00022777"/>
    </source>
</evidence>
<comment type="catalytic activity">
    <reaction evidence="1">
        <text>ATP + protein L-histidine = ADP + protein N-phospho-L-histidine.</text>
        <dbReference type="EC" id="2.7.13.3"/>
    </reaction>
</comment>
<evidence type="ECO:0000256" key="7">
    <source>
        <dbReference type="ARBA" id="ARBA00022692"/>
    </source>
</evidence>